<comment type="caution">
    <text evidence="5">The sequence shown here is derived from an EMBL/GenBank/DDBJ whole genome shotgun (WGS) entry which is preliminary data.</text>
</comment>
<evidence type="ECO:0000313" key="5">
    <source>
        <dbReference type="EMBL" id="MFC3999819.1"/>
    </source>
</evidence>
<evidence type="ECO:0000256" key="4">
    <source>
        <dbReference type="SAM" id="SignalP"/>
    </source>
</evidence>
<dbReference type="GO" id="GO:0016787">
    <property type="term" value="F:hydrolase activity"/>
    <property type="evidence" value="ECO:0007669"/>
    <property type="project" value="UniProtKB-KW"/>
</dbReference>
<dbReference type="Gene3D" id="3.40.50.1820">
    <property type="entry name" value="alpha/beta hydrolase"/>
    <property type="match status" value="1"/>
</dbReference>
<keyword evidence="6" id="KW-1185">Reference proteome</keyword>
<evidence type="ECO:0000256" key="1">
    <source>
        <dbReference type="ARBA" id="ARBA00022801"/>
    </source>
</evidence>
<evidence type="ECO:0000256" key="2">
    <source>
        <dbReference type="ARBA" id="ARBA00022963"/>
    </source>
</evidence>
<feature type="signal peptide" evidence="4">
    <location>
        <begin position="1"/>
        <end position="34"/>
    </location>
</feature>
<reference evidence="6" key="1">
    <citation type="journal article" date="2019" name="Int. J. Syst. Evol. Microbiol.">
        <title>The Global Catalogue of Microorganisms (GCM) 10K type strain sequencing project: providing services to taxonomists for standard genome sequencing and annotation.</title>
        <authorList>
            <consortium name="The Broad Institute Genomics Platform"/>
            <consortium name="The Broad Institute Genome Sequencing Center for Infectious Disease"/>
            <person name="Wu L."/>
            <person name="Ma J."/>
        </authorList>
    </citation>
    <scope>NUCLEOTIDE SEQUENCE [LARGE SCALE GENOMIC DNA]</scope>
    <source>
        <strain evidence="6">TBRC 1826</strain>
    </source>
</reference>
<keyword evidence="1 5" id="KW-0378">Hydrolase</keyword>
<dbReference type="SUPFAM" id="SSF53474">
    <property type="entry name" value="alpha/beta-Hydrolases"/>
    <property type="match status" value="1"/>
</dbReference>
<dbReference type="RefSeq" id="WP_378538454.1">
    <property type="nucleotide sequence ID" value="NZ_JBHSBH010000020.1"/>
</dbReference>
<dbReference type="PROSITE" id="PS51318">
    <property type="entry name" value="TAT"/>
    <property type="match status" value="1"/>
</dbReference>
<proteinExistence type="predicted"/>
<accession>A0ABV8FUG9</accession>
<dbReference type="PANTHER" id="PTHR10272">
    <property type="entry name" value="PLATELET-ACTIVATING FACTOR ACETYLHYDROLASE"/>
    <property type="match status" value="1"/>
</dbReference>
<dbReference type="InterPro" id="IPR006311">
    <property type="entry name" value="TAT_signal"/>
</dbReference>
<name>A0ABV8FUG9_9ACTN</name>
<dbReference type="EMBL" id="JBHSBH010000020">
    <property type="protein sequence ID" value="MFC3999819.1"/>
    <property type="molecule type" value="Genomic_DNA"/>
</dbReference>
<dbReference type="Proteomes" id="UP001595847">
    <property type="component" value="Unassembled WGS sequence"/>
</dbReference>
<gene>
    <name evidence="5" type="ORF">ACFOVU_28150</name>
</gene>
<dbReference type="PANTHER" id="PTHR10272:SF0">
    <property type="entry name" value="PLATELET-ACTIVATING FACTOR ACETYLHYDROLASE"/>
    <property type="match status" value="1"/>
</dbReference>
<dbReference type="Pfam" id="PF03403">
    <property type="entry name" value="PAF-AH_p_II"/>
    <property type="match status" value="1"/>
</dbReference>
<organism evidence="5 6">
    <name type="scientific">Nocardiopsis sediminis</name>
    <dbReference type="NCBI Taxonomy" id="1778267"/>
    <lineage>
        <taxon>Bacteria</taxon>
        <taxon>Bacillati</taxon>
        <taxon>Actinomycetota</taxon>
        <taxon>Actinomycetes</taxon>
        <taxon>Streptosporangiales</taxon>
        <taxon>Nocardiopsidaceae</taxon>
        <taxon>Nocardiopsis</taxon>
    </lineage>
</organism>
<feature type="chain" id="PRO_5046084727" evidence="4">
    <location>
        <begin position="35"/>
        <end position="419"/>
    </location>
</feature>
<dbReference type="InterPro" id="IPR029058">
    <property type="entry name" value="AB_hydrolase_fold"/>
</dbReference>
<evidence type="ECO:0000256" key="3">
    <source>
        <dbReference type="ARBA" id="ARBA00023098"/>
    </source>
</evidence>
<keyword evidence="3" id="KW-0443">Lipid metabolism</keyword>
<protein>
    <submittedName>
        <fullName evidence="5">Alpha/beta hydrolase family protein</fullName>
    </submittedName>
</protein>
<keyword evidence="2" id="KW-0442">Lipid degradation</keyword>
<evidence type="ECO:0000313" key="6">
    <source>
        <dbReference type="Proteomes" id="UP001595847"/>
    </source>
</evidence>
<sequence length="419" mass="44425">MTASRFPFSRRRTLGVSAAAVLAAATVATLPALADNSAEGGSGGPIEIMLPEPTGRHDIGRVDLHLVDEDRADPWDDEGRPREIMASVWYPAGHAPGAPRAPYLSAGVADYLDHDRATAAVGIDPGEVDFAGALSNARTGAPVARGLDGAPVVLYSPGGGMSRAMGTTLVEELASNGYVVVTVDHTYQAPVQLPDRFEPPARNPDFTQVVQERVGDIRFVLDRLEDAAEDRVSDAAGRSLPRGLGAAMDLSRTGMFGHSAGGFATAEAMLADPRIGAGINMDGDMSPDYALETDERGTDRPFMLMSAGHNGDGDPHDIDHGLGWRGFMDRSIGWKRAPHLTEGEHIGYTDFQSVLPAIGRSLDLDEQAVAGAIGTVDPEHSLAAQRAYTSAFFDLHLRGRQTDLFDGPSPGHPGWEFPS</sequence>
<keyword evidence="4" id="KW-0732">Signal</keyword>